<dbReference type="Pfam" id="PF01161">
    <property type="entry name" value="PBP"/>
    <property type="match status" value="1"/>
</dbReference>
<reference evidence="2 3" key="1">
    <citation type="submission" date="2020-02" db="EMBL/GenBank/DDBJ databases">
        <title>Comparative genomics of sulfur disproportionating microorganisms.</title>
        <authorList>
            <person name="Ward L.M."/>
            <person name="Bertran E."/>
            <person name="Johnston D.T."/>
        </authorList>
    </citation>
    <scope>NUCLEOTIDE SEQUENCE [LARGE SCALE GENOMIC DNA]</scope>
    <source>
        <strain evidence="2 3">DSM 100025</strain>
    </source>
</reference>
<evidence type="ECO:0000313" key="3">
    <source>
        <dbReference type="Proteomes" id="UP000469346"/>
    </source>
</evidence>
<feature type="region of interest" description="Disordered" evidence="1">
    <location>
        <begin position="74"/>
        <end position="106"/>
    </location>
</feature>
<evidence type="ECO:0000313" key="2">
    <source>
        <dbReference type="EMBL" id="NDY42500.1"/>
    </source>
</evidence>
<dbReference type="Proteomes" id="UP000469346">
    <property type="component" value="Unassembled WGS sequence"/>
</dbReference>
<accession>A0A6N9TPY2</accession>
<proteinExistence type="predicted"/>
<evidence type="ECO:0000256" key="1">
    <source>
        <dbReference type="SAM" id="MobiDB-lite"/>
    </source>
</evidence>
<keyword evidence="3" id="KW-1185">Reference proteome</keyword>
<dbReference type="RefSeq" id="WP_163298638.1">
    <property type="nucleotide sequence ID" value="NZ_JAAGRR010000061.1"/>
</dbReference>
<protein>
    <submittedName>
        <fullName evidence="2">YbhB/YbcL family Raf kinase inhibitor-like protein</fullName>
    </submittedName>
</protein>
<dbReference type="PANTHER" id="PTHR30289">
    <property type="entry name" value="UNCHARACTERIZED PROTEIN YBCL-RELATED"/>
    <property type="match status" value="1"/>
</dbReference>
<dbReference type="AlphaFoldDB" id="A0A6N9TPY2"/>
<dbReference type="Gene3D" id="3.90.280.10">
    <property type="entry name" value="PEBP-like"/>
    <property type="match status" value="1"/>
</dbReference>
<organism evidence="2 3">
    <name type="scientific">Dissulfurirhabdus thermomarina</name>
    <dbReference type="NCBI Taxonomy" id="1765737"/>
    <lineage>
        <taxon>Bacteria</taxon>
        <taxon>Deltaproteobacteria</taxon>
        <taxon>Dissulfurirhabdaceae</taxon>
        <taxon>Dissulfurirhabdus</taxon>
    </lineage>
</organism>
<gene>
    <name evidence="2" type="ORF">G3N55_06545</name>
</gene>
<dbReference type="SUPFAM" id="SSF49777">
    <property type="entry name" value="PEBP-like"/>
    <property type="match status" value="1"/>
</dbReference>
<sequence>MELSSPAFTDGATLPIRFARAPAGGRNLSPPLAWSAPPEGTRSLALAVVDPHPVARNWVHWLVVDIPPETRALAEGASPGGLPPGARELVNSFGQPGYGGPQPPPGTGPHPYVFTLYALKVRHLDLPDRCRLADFQAAIRGAVLAESRLTGYLGR</sequence>
<dbReference type="InterPro" id="IPR005247">
    <property type="entry name" value="YbhB_YbcL/LppC-like"/>
</dbReference>
<dbReference type="PANTHER" id="PTHR30289:SF1">
    <property type="entry name" value="PEBP (PHOSPHATIDYLETHANOLAMINE-BINDING PROTEIN) FAMILY PROTEIN"/>
    <property type="match status" value="1"/>
</dbReference>
<comment type="caution">
    <text evidence="2">The sequence shown here is derived from an EMBL/GenBank/DDBJ whole genome shotgun (WGS) entry which is preliminary data.</text>
</comment>
<dbReference type="NCBIfam" id="TIGR00481">
    <property type="entry name" value="YbhB/YbcL family Raf kinase inhibitor-like protein"/>
    <property type="match status" value="1"/>
</dbReference>
<dbReference type="EMBL" id="JAAGRR010000061">
    <property type="protein sequence ID" value="NDY42500.1"/>
    <property type="molecule type" value="Genomic_DNA"/>
</dbReference>
<dbReference type="InterPro" id="IPR008914">
    <property type="entry name" value="PEBP"/>
</dbReference>
<name>A0A6N9TPY2_DISTH</name>
<dbReference type="InterPro" id="IPR036610">
    <property type="entry name" value="PEBP-like_sf"/>
</dbReference>
<dbReference type="CDD" id="cd00865">
    <property type="entry name" value="PEBP_bact_arch"/>
    <property type="match status" value="1"/>
</dbReference>